<keyword evidence="2 8" id="KW-0349">Heme</keyword>
<dbReference type="InterPro" id="IPR010255">
    <property type="entry name" value="Haem_peroxidase_sf"/>
</dbReference>
<dbReference type="InterPro" id="IPR000763">
    <property type="entry name" value="Catalase_peroxidase"/>
</dbReference>
<evidence type="ECO:0000256" key="9">
    <source>
        <dbReference type="RuleBase" id="RU003451"/>
    </source>
</evidence>
<feature type="domain" description="Plant heme peroxidase family profile" evidence="11">
    <location>
        <begin position="130"/>
        <end position="405"/>
    </location>
</feature>
<keyword evidence="13" id="KW-1185">Reference proteome</keyword>
<feature type="region of interest" description="Disordered" evidence="10">
    <location>
        <begin position="337"/>
        <end position="364"/>
    </location>
</feature>
<evidence type="ECO:0000313" key="13">
    <source>
        <dbReference type="Proteomes" id="UP001164506"/>
    </source>
</evidence>
<evidence type="ECO:0000256" key="10">
    <source>
        <dbReference type="SAM" id="MobiDB-lite"/>
    </source>
</evidence>
<keyword evidence="4 8" id="KW-0560">Oxidoreductase</keyword>
<keyword evidence="3 8" id="KW-0479">Metal-binding</keyword>
<accession>A0ABY6QSK8</accession>
<comment type="catalytic activity">
    <reaction evidence="8 9">
        <text>H2O2 + AH2 = A + 2 H2O</text>
        <dbReference type="Rhea" id="RHEA:30275"/>
        <dbReference type="ChEBI" id="CHEBI:13193"/>
        <dbReference type="ChEBI" id="CHEBI:15377"/>
        <dbReference type="ChEBI" id="CHEBI:16240"/>
        <dbReference type="ChEBI" id="CHEBI:17499"/>
        <dbReference type="EC" id="1.11.1.21"/>
    </reaction>
</comment>
<dbReference type="EC" id="1.11.1.21" evidence="8 9"/>
<dbReference type="HAMAP" id="MF_01961">
    <property type="entry name" value="Catal_peroxid"/>
    <property type="match status" value="1"/>
</dbReference>
<dbReference type="Gene3D" id="1.10.420.10">
    <property type="entry name" value="Peroxidase, domain 2"/>
    <property type="match status" value="2"/>
</dbReference>
<sequence>MPGSDSENPAIPAPTPTETRPKTNMDWWPNQLDLQVLHQHSPLSDPMGEDFDYAEEFAGLDVDALKRDVFEVMTNSQEWWPADYGHYGPLFIRMSWHAAGTYRIADGRGGGGQGAQRFAPLNSWPDNASLDKARRLLWPVKQKYGRKISWADLLVFAGNCAMESMGFRTFGFGFGRPDIWEPEEIFWGAEDTWLGDERYSGDRELTGPFGAVQMGLIYVNPEGPNGTPDPLAAARDIRETFARMAMNDEETVALIVGGHTFGKCHGAVDPEYVGPEPEAAPMEQQALGWRNAYGSGKGADAITSGLEGAWTTEPTKWDNGYLDHLFRYEWELTTSPAGAQQWTPKDASAKDTVPDAHDPSKRHAPMMLTTDLSLRMDPVYAPIAKRFHENPDQLADAFAKAWYKLLHRDMGPLSRYLGPWIPEPQLWQDPVPAVDHPLVGEADITALKARILDSGLSLSQLVTTAWASAASFRGTDKRGGANGARIRLAPQKDWEVNDLPEVAQTVETLEGIRADFEGSAGGARISLADLIVLGGCAAVERAAKNAGYELTVPFAPGRTDASQEQTDVESFAVLEPRADGFRNYLRAGEKLSPETLLLDRANLLTLTAPEMTALVGGMRVLGTGFGKAPHGVFTARPDSLTNDFFVQLLDMGTEWKASTSDENVFEGRDRATGEVRWTATPVDLVFGSHSQLRALAEVYASADAGEKFARDFVAAWDKVMNLDRFDLR</sequence>
<proteinExistence type="inferred from homology"/>
<name>A0ABY6QSK8_9ACTN</name>
<feature type="cross-link" description="Tryptophyl-tyrosyl-methioninium (Tyr-Met) (with Trp-96)" evidence="8">
    <location>
        <begin position="218"/>
        <end position="244"/>
    </location>
</feature>
<protein>
    <recommendedName>
        <fullName evidence="8 9">Catalase-peroxidase</fullName>
        <shortName evidence="8">CP</shortName>
        <ecNumber evidence="8 9">1.11.1.21</ecNumber>
    </recommendedName>
    <alternativeName>
        <fullName evidence="8">Peroxidase/catalase</fullName>
    </alternativeName>
</protein>
<dbReference type="PRINTS" id="PR00458">
    <property type="entry name" value="PEROXIDASE"/>
</dbReference>
<dbReference type="SUPFAM" id="SSF48113">
    <property type="entry name" value="Heme-dependent peroxidases"/>
    <property type="match status" value="2"/>
</dbReference>
<comment type="function">
    <text evidence="8">Bifunctional enzyme with both catalase and broad-spectrum peroxidase activity.</text>
</comment>
<dbReference type="Proteomes" id="UP001164506">
    <property type="component" value="Chromosome"/>
</dbReference>
<dbReference type="Pfam" id="PF00141">
    <property type="entry name" value="peroxidase"/>
    <property type="match status" value="2"/>
</dbReference>
<feature type="region of interest" description="Disordered" evidence="10">
    <location>
        <begin position="1"/>
        <end position="23"/>
    </location>
</feature>
<comment type="subunit">
    <text evidence="8">Homodimer or homotetramer.</text>
</comment>
<dbReference type="NCBIfam" id="NF011635">
    <property type="entry name" value="PRK15061.1"/>
    <property type="match status" value="1"/>
</dbReference>
<dbReference type="PROSITE" id="PS00436">
    <property type="entry name" value="PEROXIDASE_2"/>
    <property type="match status" value="1"/>
</dbReference>
<comment type="caution">
    <text evidence="8">Lacks conserved residue(s) required for the propagation of feature annotation.</text>
</comment>
<keyword evidence="5 8" id="KW-0408">Iron</keyword>
<evidence type="ECO:0000256" key="8">
    <source>
        <dbReference type="HAMAP-Rule" id="MF_01961"/>
    </source>
</evidence>
<evidence type="ECO:0000256" key="5">
    <source>
        <dbReference type="ARBA" id="ARBA00023004"/>
    </source>
</evidence>
<dbReference type="GO" id="GO:0004601">
    <property type="term" value="F:peroxidase activity"/>
    <property type="evidence" value="ECO:0007669"/>
    <property type="project" value="UniProtKB-KW"/>
</dbReference>
<dbReference type="InterPro" id="IPR002016">
    <property type="entry name" value="Haem_peroxidase"/>
</dbReference>
<evidence type="ECO:0000256" key="7">
    <source>
        <dbReference type="ARBA" id="ARBA00049145"/>
    </source>
</evidence>
<feature type="compositionally biased region" description="Basic and acidic residues" evidence="10">
    <location>
        <begin position="347"/>
        <end position="361"/>
    </location>
</feature>
<dbReference type="InterPro" id="IPR019793">
    <property type="entry name" value="Peroxidases_heam-ligand_BS"/>
</dbReference>
<gene>
    <name evidence="8 12" type="primary">katG</name>
    <name evidence="12" type="ORF">LDH80_06945</name>
</gene>
<dbReference type="GeneID" id="95599166"/>
<evidence type="ECO:0000259" key="11">
    <source>
        <dbReference type="PROSITE" id="PS50873"/>
    </source>
</evidence>
<comment type="cofactor">
    <cofactor evidence="8">
        <name>heme b</name>
        <dbReference type="ChEBI" id="CHEBI:60344"/>
    </cofactor>
    <text evidence="8">Binds 1 heme b (iron(II)-protoporphyrin IX) group per dimer.</text>
</comment>
<dbReference type="PROSITE" id="PS00435">
    <property type="entry name" value="PEROXIDASE_1"/>
    <property type="match status" value="1"/>
</dbReference>
<dbReference type="RefSeq" id="WP_190106151.1">
    <property type="nucleotide sequence ID" value="NZ_BMUH01000014.1"/>
</dbReference>
<keyword evidence="1 8" id="KW-0575">Peroxidase</keyword>
<evidence type="ECO:0000256" key="4">
    <source>
        <dbReference type="ARBA" id="ARBA00023002"/>
    </source>
</evidence>
<feature type="binding site" description="axial binding residue" evidence="8">
    <location>
        <position position="259"/>
    </location>
    <ligand>
        <name>heme b</name>
        <dbReference type="ChEBI" id="CHEBI:60344"/>
    </ligand>
    <ligandPart>
        <name>Fe</name>
        <dbReference type="ChEBI" id="CHEBI:18248"/>
    </ligandPart>
</feature>
<keyword evidence="6 8" id="KW-0376">Hydrogen peroxide</keyword>
<organism evidence="12 13">
    <name type="scientific">Streptomyces tanashiensis</name>
    <dbReference type="NCBI Taxonomy" id="67367"/>
    <lineage>
        <taxon>Bacteria</taxon>
        <taxon>Bacillati</taxon>
        <taxon>Actinomycetota</taxon>
        <taxon>Actinomycetes</taxon>
        <taxon>Kitasatosporales</taxon>
        <taxon>Streptomycetaceae</taxon>
        <taxon>Streptomyces</taxon>
    </lineage>
</organism>
<feature type="site" description="Transition state stabilizer" evidence="8">
    <location>
        <position position="93"/>
    </location>
</feature>
<dbReference type="CDD" id="cd08200">
    <property type="entry name" value="catalase_peroxidase_2"/>
    <property type="match status" value="1"/>
</dbReference>
<evidence type="ECO:0000256" key="3">
    <source>
        <dbReference type="ARBA" id="ARBA00022723"/>
    </source>
</evidence>
<evidence type="ECO:0000256" key="2">
    <source>
        <dbReference type="ARBA" id="ARBA00022617"/>
    </source>
</evidence>
<dbReference type="PROSITE" id="PS50873">
    <property type="entry name" value="PEROXIDASE_4"/>
    <property type="match status" value="1"/>
</dbReference>
<reference evidence="12" key="1">
    <citation type="submission" date="2021-09" db="EMBL/GenBank/DDBJ databases">
        <title>Complete genome sequence and metabolic characterization of Streptomyces tanashiensis DSM 731 the producer of antibacterial Kalafungin and diverse secondary metabolites.</title>
        <authorList>
            <person name="Abbasi M.N."/>
            <person name="Anwar M.N."/>
            <person name="Alam K."/>
            <person name="Shoaib M."/>
            <person name="Lin Z."/>
            <person name="Hayat M."/>
            <person name="Ali M.I."/>
            <person name="Malik H.M.T."/>
            <person name="Ahmed I."/>
            <person name="Li A."/>
            <person name="Hailong Wang H."/>
            <person name="Zhang Y."/>
        </authorList>
    </citation>
    <scope>NUCLEOTIDE SEQUENCE</scope>
    <source>
        <strain evidence="12">Kala</strain>
    </source>
</reference>
<comment type="catalytic activity">
    <reaction evidence="7 8 9">
        <text>2 H2O2 = O2 + 2 H2O</text>
        <dbReference type="Rhea" id="RHEA:20309"/>
        <dbReference type="ChEBI" id="CHEBI:15377"/>
        <dbReference type="ChEBI" id="CHEBI:15379"/>
        <dbReference type="ChEBI" id="CHEBI:16240"/>
        <dbReference type="EC" id="1.11.1.21"/>
    </reaction>
</comment>
<dbReference type="PRINTS" id="PR00460">
    <property type="entry name" value="BPEROXIDASE"/>
</dbReference>
<evidence type="ECO:0000256" key="6">
    <source>
        <dbReference type="ARBA" id="ARBA00023324"/>
    </source>
</evidence>
<dbReference type="EMBL" id="CP084204">
    <property type="protein sequence ID" value="UZX20466.1"/>
    <property type="molecule type" value="Genomic_DNA"/>
</dbReference>
<dbReference type="Gene3D" id="1.10.520.10">
    <property type="match status" value="2"/>
</dbReference>
<comment type="PTM">
    <text evidence="8">Formation of the three residue Trp-Tyr-Met cross-link is important for the catalase, but not the peroxidase activity of the enzyme.</text>
</comment>
<dbReference type="InterPro" id="IPR019794">
    <property type="entry name" value="Peroxidases_AS"/>
</dbReference>
<dbReference type="CDD" id="cd00649">
    <property type="entry name" value="catalase_peroxidase_1"/>
    <property type="match status" value="1"/>
</dbReference>
<feature type="active site" description="Proton acceptor" evidence="8">
    <location>
        <position position="97"/>
    </location>
</feature>
<comment type="similarity">
    <text evidence="8 9">Belongs to the peroxidase family. Peroxidase/catalase subfamily.</text>
</comment>
<dbReference type="PANTHER" id="PTHR30555">
    <property type="entry name" value="HYDROPEROXIDASE I, BIFUNCTIONAL CATALASE-PEROXIDASE"/>
    <property type="match status" value="1"/>
</dbReference>
<evidence type="ECO:0000313" key="12">
    <source>
        <dbReference type="EMBL" id="UZX20466.1"/>
    </source>
</evidence>
<dbReference type="NCBIfam" id="TIGR00198">
    <property type="entry name" value="cat_per_HPI"/>
    <property type="match status" value="1"/>
</dbReference>
<evidence type="ECO:0000256" key="1">
    <source>
        <dbReference type="ARBA" id="ARBA00022559"/>
    </source>
</evidence>
<dbReference type="PANTHER" id="PTHR30555:SF0">
    <property type="entry name" value="CATALASE-PEROXIDASE"/>
    <property type="match status" value="1"/>
</dbReference>